<feature type="compositionally biased region" description="Basic and acidic residues" evidence="1">
    <location>
        <begin position="235"/>
        <end position="257"/>
    </location>
</feature>
<accession>A0A6A6DM25</accession>
<feature type="compositionally biased region" description="Basic and acidic residues" evidence="1">
    <location>
        <begin position="185"/>
        <end position="196"/>
    </location>
</feature>
<dbReference type="EMBL" id="ML994670">
    <property type="protein sequence ID" value="KAF2179000.1"/>
    <property type="molecule type" value="Genomic_DNA"/>
</dbReference>
<sequence length="257" mass="28549">MAAAEYFYGTAGAQALQNQSRPNPYPPLPQYPSQQSPPQSNQPLQNYNSPPPSYSPYPPQQNSYPPQPPPGPPPTSAPYPHTPPNGPANGQYARPPAQGNGLLVAPVQHHRSHSQPPRVRFKDEKYDSDDSTVFSPSDSDRSPHQSQHRRRKHHHSHSHHHHIHSRSSSYSPDRERDRARKHKPRTADRKDRKTRDTFLGAGGGAIIGDVIFPGLGTAAGLLLGGYGGRKHAEKRSRSETPRDRDEHRDFGKGRSRG</sequence>
<feature type="compositionally biased region" description="Basic residues" evidence="1">
    <location>
        <begin position="146"/>
        <end position="165"/>
    </location>
</feature>
<proteinExistence type="predicted"/>
<feature type="compositionally biased region" description="Pro residues" evidence="1">
    <location>
        <begin position="49"/>
        <end position="86"/>
    </location>
</feature>
<dbReference type="OrthoDB" id="3797879at2759"/>
<dbReference type="AlphaFoldDB" id="A0A6A6DM25"/>
<evidence type="ECO:0000313" key="2">
    <source>
        <dbReference type="EMBL" id="KAF2179000.1"/>
    </source>
</evidence>
<feature type="region of interest" description="Disordered" evidence="1">
    <location>
        <begin position="218"/>
        <end position="257"/>
    </location>
</feature>
<feature type="region of interest" description="Disordered" evidence="1">
    <location>
        <begin position="1"/>
        <end position="201"/>
    </location>
</feature>
<organism evidence="2 3">
    <name type="scientific">Zopfia rhizophila CBS 207.26</name>
    <dbReference type="NCBI Taxonomy" id="1314779"/>
    <lineage>
        <taxon>Eukaryota</taxon>
        <taxon>Fungi</taxon>
        <taxon>Dikarya</taxon>
        <taxon>Ascomycota</taxon>
        <taxon>Pezizomycotina</taxon>
        <taxon>Dothideomycetes</taxon>
        <taxon>Dothideomycetes incertae sedis</taxon>
        <taxon>Zopfiaceae</taxon>
        <taxon>Zopfia</taxon>
    </lineage>
</organism>
<evidence type="ECO:0000256" key="1">
    <source>
        <dbReference type="SAM" id="MobiDB-lite"/>
    </source>
</evidence>
<name>A0A6A6DM25_9PEZI</name>
<keyword evidence="3" id="KW-1185">Reference proteome</keyword>
<reference evidence="2" key="1">
    <citation type="journal article" date="2020" name="Stud. Mycol.">
        <title>101 Dothideomycetes genomes: a test case for predicting lifestyles and emergence of pathogens.</title>
        <authorList>
            <person name="Haridas S."/>
            <person name="Albert R."/>
            <person name="Binder M."/>
            <person name="Bloem J."/>
            <person name="Labutti K."/>
            <person name="Salamov A."/>
            <person name="Andreopoulos B."/>
            <person name="Baker S."/>
            <person name="Barry K."/>
            <person name="Bills G."/>
            <person name="Bluhm B."/>
            <person name="Cannon C."/>
            <person name="Castanera R."/>
            <person name="Culley D."/>
            <person name="Daum C."/>
            <person name="Ezra D."/>
            <person name="Gonzalez J."/>
            <person name="Henrissat B."/>
            <person name="Kuo A."/>
            <person name="Liang C."/>
            <person name="Lipzen A."/>
            <person name="Lutzoni F."/>
            <person name="Magnuson J."/>
            <person name="Mondo S."/>
            <person name="Nolan M."/>
            <person name="Ohm R."/>
            <person name="Pangilinan J."/>
            <person name="Park H.-J."/>
            <person name="Ramirez L."/>
            <person name="Alfaro M."/>
            <person name="Sun H."/>
            <person name="Tritt A."/>
            <person name="Yoshinaga Y."/>
            <person name="Zwiers L.-H."/>
            <person name="Turgeon B."/>
            <person name="Goodwin S."/>
            <person name="Spatafora J."/>
            <person name="Crous P."/>
            <person name="Grigoriev I."/>
        </authorList>
    </citation>
    <scope>NUCLEOTIDE SEQUENCE</scope>
    <source>
        <strain evidence="2">CBS 207.26</strain>
    </source>
</reference>
<gene>
    <name evidence="2" type="ORF">K469DRAFT_717503</name>
</gene>
<dbReference type="Proteomes" id="UP000800200">
    <property type="component" value="Unassembled WGS sequence"/>
</dbReference>
<feature type="compositionally biased region" description="Low complexity" evidence="1">
    <location>
        <begin position="31"/>
        <end position="48"/>
    </location>
</feature>
<evidence type="ECO:0000313" key="3">
    <source>
        <dbReference type="Proteomes" id="UP000800200"/>
    </source>
</evidence>
<protein>
    <submittedName>
        <fullName evidence="2">Uncharacterized protein</fullName>
    </submittedName>
</protein>